<dbReference type="CDD" id="cd24054">
    <property type="entry name" value="ASKHA_NBD_AaPPX-GppA_MtPPX2-like"/>
    <property type="match status" value="1"/>
</dbReference>
<dbReference type="RefSeq" id="WP_034962028.1">
    <property type="nucleotide sequence ID" value="NZ_JMIW01000009.1"/>
</dbReference>
<name>A0A074MS89_ERYLO</name>
<dbReference type="STRING" id="1044.EH31_16205"/>
<dbReference type="AlphaFoldDB" id="A0A074MS89"/>
<dbReference type="EMBL" id="JMIW01000009">
    <property type="protein sequence ID" value="KEO88502.1"/>
    <property type="molecule type" value="Genomic_DNA"/>
</dbReference>
<dbReference type="InterPro" id="IPR043129">
    <property type="entry name" value="ATPase_NBD"/>
</dbReference>
<dbReference type="OrthoDB" id="9793035at2"/>
<feature type="domain" description="Ppx/GppA phosphatase N-terminal" evidence="2">
    <location>
        <begin position="120"/>
        <end position="421"/>
    </location>
</feature>
<feature type="compositionally biased region" description="Polar residues" evidence="1">
    <location>
        <begin position="57"/>
        <end position="71"/>
    </location>
</feature>
<dbReference type="Gene3D" id="3.30.420.150">
    <property type="entry name" value="Exopolyphosphatase. Domain 2"/>
    <property type="match status" value="1"/>
</dbReference>
<dbReference type="Pfam" id="PF02541">
    <property type="entry name" value="Ppx-GppA"/>
    <property type="match status" value="1"/>
</dbReference>
<dbReference type="SUPFAM" id="SSF53067">
    <property type="entry name" value="Actin-like ATPase domain"/>
    <property type="match status" value="2"/>
</dbReference>
<comment type="caution">
    <text evidence="3">The sequence shown here is derived from an EMBL/GenBank/DDBJ whole genome shotgun (WGS) entry which is preliminary data.</text>
</comment>
<accession>A0A074MS89</accession>
<dbReference type="Gene3D" id="3.30.420.40">
    <property type="match status" value="1"/>
</dbReference>
<keyword evidence="4" id="KW-1185">Reference proteome</keyword>
<dbReference type="InterPro" id="IPR003695">
    <property type="entry name" value="Ppx_GppA_N"/>
</dbReference>
<feature type="compositionally biased region" description="Basic residues" evidence="1">
    <location>
        <begin position="30"/>
        <end position="39"/>
    </location>
</feature>
<sequence>MADQLPPDDNKRAGKRRSSRSGKVADFRYKRSSQHKKAAPKGAGQTRSEQKRGGSNRRGQNANRASSSREGSNLAPADRAEALPNQHGKGGKPSSFAGGYRSGEAYAALDLGTNNCRLLIARPSGGDFTVIDAFSRVVKLGEDLTSSGRLSDEAMERTMSALSVCAEKLRRRNVRLARSVATEACRRASNGEAFIERVRRETGIALDIISAEEEARLAVLGCHILLEAGEGPAVIFDIGGGSTELVLLEPGEKIPHIIDWQSVPWGVVSLTDTVQPVQDDGLSPTEARLARYAEMRRVVSESFAPFARRIAGASKADDIRLLGTSGTVTTLASLHLELPHYDRKAVDGLIVPSQSMREITNRLSGMSPEERSQLPCIGNDRADLVVAGCAILESILDLWPAPRLGVADRGIREGILRSMMAAELDSQNGRHALQGAKPGDPEKRATG</sequence>
<organism evidence="3 4">
    <name type="scientific">Erythrobacter longus</name>
    <dbReference type="NCBI Taxonomy" id="1044"/>
    <lineage>
        <taxon>Bacteria</taxon>
        <taxon>Pseudomonadati</taxon>
        <taxon>Pseudomonadota</taxon>
        <taxon>Alphaproteobacteria</taxon>
        <taxon>Sphingomonadales</taxon>
        <taxon>Erythrobacteraceae</taxon>
        <taxon>Erythrobacter/Porphyrobacter group</taxon>
        <taxon>Erythrobacter</taxon>
    </lineage>
</organism>
<evidence type="ECO:0000256" key="1">
    <source>
        <dbReference type="SAM" id="MobiDB-lite"/>
    </source>
</evidence>
<feature type="region of interest" description="Disordered" evidence="1">
    <location>
        <begin position="1"/>
        <end position="75"/>
    </location>
</feature>
<reference evidence="3 4" key="1">
    <citation type="submission" date="2014-04" db="EMBL/GenBank/DDBJ databases">
        <title>A comprehensive comparison of genomes of Erythrobacter spp. strains.</title>
        <authorList>
            <person name="Zheng Q."/>
        </authorList>
    </citation>
    <scope>NUCLEOTIDE SEQUENCE [LARGE SCALE GENOMIC DNA]</scope>
    <source>
        <strain evidence="3 4">DSM 6997</strain>
    </source>
</reference>
<proteinExistence type="predicted"/>
<dbReference type="PANTHER" id="PTHR30005:SF0">
    <property type="entry name" value="RETROGRADE REGULATION PROTEIN 2"/>
    <property type="match status" value="1"/>
</dbReference>
<evidence type="ECO:0000313" key="4">
    <source>
        <dbReference type="Proteomes" id="UP000027647"/>
    </source>
</evidence>
<dbReference type="PANTHER" id="PTHR30005">
    <property type="entry name" value="EXOPOLYPHOSPHATASE"/>
    <property type="match status" value="1"/>
</dbReference>
<protein>
    <submittedName>
        <fullName evidence="3">Exopolyphosphatase</fullName>
    </submittedName>
</protein>
<evidence type="ECO:0000259" key="2">
    <source>
        <dbReference type="Pfam" id="PF02541"/>
    </source>
</evidence>
<gene>
    <name evidence="3" type="ORF">EH31_16205</name>
</gene>
<evidence type="ECO:0000313" key="3">
    <source>
        <dbReference type="EMBL" id="KEO88502.1"/>
    </source>
</evidence>
<dbReference type="GO" id="GO:0016462">
    <property type="term" value="F:pyrophosphatase activity"/>
    <property type="evidence" value="ECO:0007669"/>
    <property type="project" value="TreeGrafter"/>
</dbReference>
<dbReference type="eggNOG" id="COG0248">
    <property type="taxonomic scope" value="Bacteria"/>
</dbReference>
<dbReference type="Proteomes" id="UP000027647">
    <property type="component" value="Unassembled WGS sequence"/>
</dbReference>
<dbReference type="InterPro" id="IPR050273">
    <property type="entry name" value="GppA/Ppx_hydrolase"/>
</dbReference>